<evidence type="ECO:0000259" key="6">
    <source>
        <dbReference type="Pfam" id="PF02775"/>
    </source>
</evidence>
<gene>
    <name evidence="8" type="ORF">HT585_12865</name>
</gene>
<evidence type="ECO:0000259" key="5">
    <source>
        <dbReference type="Pfam" id="PF00205"/>
    </source>
</evidence>
<dbReference type="GO" id="GO:0009099">
    <property type="term" value="P:L-valine biosynthetic process"/>
    <property type="evidence" value="ECO:0007669"/>
    <property type="project" value="TreeGrafter"/>
</dbReference>
<dbReference type="CDD" id="cd00568">
    <property type="entry name" value="TPP_enzymes"/>
    <property type="match status" value="1"/>
</dbReference>
<sequence length="569" mass="60600">MTKPATETVAERIARILCRHQVEVIFAQSLPSAVILAAEAAGIRQIAYRQENMGGAMADGYARVSGKVAVVAAQNGPAATLLVPPLAEALKASVPIVALVQDVESDQTDRNAFQDLDQITLFQSCAKWVRRVHTPQRIDDYMDAAFTVAASGRPGPAVLLLPADLLRAPAQPAVLPRTSCLGRFPLDRTRPPEEALDAVARRIASAQAPIIVAGGGVHGSGAAQELMALQHEASLPVITTNMGKGAVDEFHPLSAGVLGSLTGPRSLGRHSLPLMEEADLVILVGTRTNQNGTDNWRQIPASATVVHVDVDPTEVGRNYEAIRLVGDAAETLSTLRKALGGVDLTRRHNQRARLEERIAGFWTAFERDRLDVATAASGPIRPERVMADLQPLLSPDMTIVADASYSSMWVIGQLRAPAIMRFITPRGLAGLGWGVPLAIGAKAARPQSSVVALVGDGGFAHSWAELETMVRMQLPVIIIVLNNGILGFQRDAETVKFGSYTTACHFADVDHVQIAKACGCPAVRVEDPRDLADLLTKSLDAKGPMLIEVMTDPQAHPPLSLFASMDAAA</sequence>
<dbReference type="Pfam" id="PF02775">
    <property type="entry name" value="TPP_enzyme_C"/>
    <property type="match status" value="1"/>
</dbReference>
<keyword evidence="9" id="KW-1185">Reference proteome</keyword>
<keyword evidence="3 4" id="KW-0786">Thiamine pyrophosphate</keyword>
<evidence type="ECO:0000256" key="4">
    <source>
        <dbReference type="RuleBase" id="RU362132"/>
    </source>
</evidence>
<dbReference type="GO" id="GO:0005948">
    <property type="term" value="C:acetolactate synthase complex"/>
    <property type="evidence" value="ECO:0007669"/>
    <property type="project" value="TreeGrafter"/>
</dbReference>
<comment type="caution">
    <text evidence="8">The sequence shown here is derived from an EMBL/GenBank/DDBJ whole genome shotgun (WGS) entry which is preliminary data.</text>
</comment>
<accession>A0A7Y6Q673</accession>
<dbReference type="Pfam" id="PF00205">
    <property type="entry name" value="TPP_enzyme_M"/>
    <property type="match status" value="1"/>
</dbReference>
<dbReference type="GO" id="GO:0009097">
    <property type="term" value="P:isoleucine biosynthetic process"/>
    <property type="evidence" value="ECO:0007669"/>
    <property type="project" value="TreeGrafter"/>
</dbReference>
<evidence type="ECO:0000256" key="1">
    <source>
        <dbReference type="ARBA" id="ARBA00001964"/>
    </source>
</evidence>
<feature type="domain" description="Thiamine pyrophosphate enzyme N-terminal TPP-binding" evidence="7">
    <location>
        <begin position="8"/>
        <end position="120"/>
    </location>
</feature>
<feature type="domain" description="Thiamine pyrophosphate enzyme TPP-binding" evidence="6">
    <location>
        <begin position="403"/>
        <end position="549"/>
    </location>
</feature>
<dbReference type="Proteomes" id="UP000520198">
    <property type="component" value="Unassembled WGS sequence"/>
</dbReference>
<dbReference type="Gene3D" id="3.40.50.970">
    <property type="match status" value="2"/>
</dbReference>
<evidence type="ECO:0000256" key="2">
    <source>
        <dbReference type="ARBA" id="ARBA00007812"/>
    </source>
</evidence>
<protein>
    <submittedName>
        <fullName evidence="8">Acetolactate synthase catalytic subunit</fullName>
    </submittedName>
</protein>
<dbReference type="InterPro" id="IPR029035">
    <property type="entry name" value="DHS-like_NAD/FAD-binding_dom"/>
</dbReference>
<dbReference type="GO" id="GO:0030976">
    <property type="term" value="F:thiamine pyrophosphate binding"/>
    <property type="evidence" value="ECO:0007669"/>
    <property type="project" value="InterPro"/>
</dbReference>
<comment type="cofactor">
    <cofactor evidence="1">
        <name>thiamine diphosphate</name>
        <dbReference type="ChEBI" id="CHEBI:58937"/>
    </cofactor>
</comment>
<dbReference type="SUPFAM" id="SSF52518">
    <property type="entry name" value="Thiamin diphosphate-binding fold (THDP-binding)"/>
    <property type="match status" value="2"/>
</dbReference>
<dbReference type="Pfam" id="PF02776">
    <property type="entry name" value="TPP_enzyme_N"/>
    <property type="match status" value="1"/>
</dbReference>
<dbReference type="InterPro" id="IPR011766">
    <property type="entry name" value="TPP_enzyme_TPP-bd"/>
</dbReference>
<evidence type="ECO:0000313" key="9">
    <source>
        <dbReference type="Proteomes" id="UP000520198"/>
    </source>
</evidence>
<dbReference type="Gene3D" id="3.40.50.1220">
    <property type="entry name" value="TPP-binding domain"/>
    <property type="match status" value="1"/>
</dbReference>
<dbReference type="EMBL" id="JABWDU010000003">
    <property type="protein sequence ID" value="NVD39756.1"/>
    <property type="molecule type" value="Genomic_DNA"/>
</dbReference>
<name>A0A7Y6Q673_9HYPH</name>
<dbReference type="GO" id="GO:0003984">
    <property type="term" value="F:acetolactate synthase activity"/>
    <property type="evidence" value="ECO:0007669"/>
    <property type="project" value="TreeGrafter"/>
</dbReference>
<dbReference type="PROSITE" id="PS00187">
    <property type="entry name" value="TPP_ENZYMES"/>
    <property type="match status" value="1"/>
</dbReference>
<dbReference type="InterPro" id="IPR045229">
    <property type="entry name" value="TPP_enz"/>
</dbReference>
<dbReference type="PANTHER" id="PTHR18968">
    <property type="entry name" value="THIAMINE PYROPHOSPHATE ENZYMES"/>
    <property type="match status" value="1"/>
</dbReference>
<dbReference type="InterPro" id="IPR012001">
    <property type="entry name" value="Thiamin_PyroP_enz_TPP-bd_dom"/>
</dbReference>
<dbReference type="GO" id="GO:0000287">
    <property type="term" value="F:magnesium ion binding"/>
    <property type="evidence" value="ECO:0007669"/>
    <property type="project" value="InterPro"/>
</dbReference>
<dbReference type="RefSeq" id="WP_176353324.1">
    <property type="nucleotide sequence ID" value="NZ_JABWDU010000003.1"/>
</dbReference>
<dbReference type="InterPro" id="IPR029061">
    <property type="entry name" value="THDP-binding"/>
</dbReference>
<proteinExistence type="inferred from homology"/>
<evidence type="ECO:0000256" key="3">
    <source>
        <dbReference type="ARBA" id="ARBA00023052"/>
    </source>
</evidence>
<dbReference type="GO" id="GO:0050660">
    <property type="term" value="F:flavin adenine dinucleotide binding"/>
    <property type="evidence" value="ECO:0007669"/>
    <property type="project" value="TreeGrafter"/>
</dbReference>
<organism evidence="8 9">
    <name type="scientific">Ensifer oleiphilus</name>
    <dbReference type="NCBI Taxonomy" id="2742698"/>
    <lineage>
        <taxon>Bacteria</taxon>
        <taxon>Pseudomonadati</taxon>
        <taxon>Pseudomonadota</taxon>
        <taxon>Alphaproteobacteria</taxon>
        <taxon>Hyphomicrobiales</taxon>
        <taxon>Rhizobiaceae</taxon>
        <taxon>Sinorhizobium/Ensifer group</taxon>
        <taxon>Ensifer</taxon>
    </lineage>
</organism>
<dbReference type="PANTHER" id="PTHR18968:SF13">
    <property type="entry name" value="ACETOLACTATE SYNTHASE CATALYTIC SUBUNIT, MITOCHONDRIAL"/>
    <property type="match status" value="1"/>
</dbReference>
<dbReference type="AlphaFoldDB" id="A0A7Y6Q673"/>
<dbReference type="InterPro" id="IPR000399">
    <property type="entry name" value="TPP-bd_CS"/>
</dbReference>
<dbReference type="NCBIfam" id="NF004772">
    <property type="entry name" value="PRK06112.1"/>
    <property type="match status" value="1"/>
</dbReference>
<dbReference type="SUPFAM" id="SSF52467">
    <property type="entry name" value="DHS-like NAD/FAD-binding domain"/>
    <property type="match status" value="1"/>
</dbReference>
<dbReference type="InterPro" id="IPR012000">
    <property type="entry name" value="Thiamin_PyroP_enz_cen_dom"/>
</dbReference>
<reference evidence="8 9" key="1">
    <citation type="submission" date="2020-06" db="EMBL/GenBank/DDBJ databases">
        <authorList>
            <person name="Grouzdev D.S."/>
        </authorList>
    </citation>
    <scope>NUCLEOTIDE SEQUENCE [LARGE SCALE GENOMIC DNA]</scope>
    <source>
        <strain evidence="8 9">HO-A22</strain>
    </source>
</reference>
<comment type="similarity">
    <text evidence="2 4">Belongs to the TPP enzyme family.</text>
</comment>
<evidence type="ECO:0000259" key="7">
    <source>
        <dbReference type="Pfam" id="PF02776"/>
    </source>
</evidence>
<dbReference type="CDD" id="cd07035">
    <property type="entry name" value="TPP_PYR_POX_like"/>
    <property type="match status" value="1"/>
</dbReference>
<evidence type="ECO:0000313" key="8">
    <source>
        <dbReference type="EMBL" id="NVD39756.1"/>
    </source>
</evidence>
<feature type="domain" description="Thiamine pyrophosphate enzyme central" evidence="5">
    <location>
        <begin position="196"/>
        <end position="335"/>
    </location>
</feature>